<dbReference type="GO" id="GO:0050660">
    <property type="term" value="F:flavin adenine dinucleotide binding"/>
    <property type="evidence" value="ECO:0007669"/>
    <property type="project" value="InterPro"/>
</dbReference>
<dbReference type="InterPro" id="IPR013107">
    <property type="entry name" value="Acyl-CoA_DH_C"/>
</dbReference>
<proteinExistence type="inferred from homology"/>
<dbReference type="GO" id="GO:0003995">
    <property type="term" value="F:acyl-CoA dehydrogenase activity"/>
    <property type="evidence" value="ECO:0007669"/>
    <property type="project" value="TreeGrafter"/>
</dbReference>
<dbReference type="Gene3D" id="2.40.110.10">
    <property type="entry name" value="Butyryl-CoA Dehydrogenase, subunit A, domain 2"/>
    <property type="match status" value="1"/>
</dbReference>
<dbReference type="InterPro" id="IPR009100">
    <property type="entry name" value="AcylCoA_DH/oxidase_NM_dom_sf"/>
</dbReference>
<dbReference type="Gene3D" id="1.20.140.10">
    <property type="entry name" value="Butyryl-CoA Dehydrogenase, subunit A, domain 3"/>
    <property type="match status" value="1"/>
</dbReference>
<evidence type="ECO:0000259" key="5">
    <source>
        <dbReference type="Pfam" id="PF08028"/>
    </source>
</evidence>
<gene>
    <name evidence="6" type="ORF">C8E97_2444</name>
</gene>
<dbReference type="GO" id="GO:0016712">
    <property type="term" value="F:oxidoreductase activity, acting on paired donors, with incorporation or reduction of molecular oxygen, reduced flavin or flavoprotein as one donor, and incorporation of one atom of oxygen"/>
    <property type="evidence" value="ECO:0007669"/>
    <property type="project" value="TreeGrafter"/>
</dbReference>
<dbReference type="EMBL" id="RBXO01000001">
    <property type="protein sequence ID" value="RKT53859.1"/>
    <property type="molecule type" value="Genomic_DNA"/>
</dbReference>
<dbReference type="InterPro" id="IPR013786">
    <property type="entry name" value="AcylCoA_DH/ox_N"/>
</dbReference>
<evidence type="ECO:0000313" key="6">
    <source>
        <dbReference type="EMBL" id="RKT53859.1"/>
    </source>
</evidence>
<dbReference type="SUPFAM" id="SSF47203">
    <property type="entry name" value="Acyl-CoA dehydrogenase C-terminal domain-like"/>
    <property type="match status" value="1"/>
</dbReference>
<sequence length="402" mass="43266">MTAASTAVRSPEPAGDRPSLPELVERARALQPILRDNAARTEADRGVAPEVAKALRDSGMFRLTTPARYGGYELSIREVMTVLREVGRGCASTGWTLSIDTASTLFAYGLPETALADVFADTPDAFVLSTSNLNDSRARRVDGGYVVSGRFPWSSGCEITDWAYIGVVPLHVDGAPTTDLVTSVIPMSDLTIERTWDCAGLAGSGTHTVIADEVFVPERRTLLVNFTPEALPDEDERNTAIIAGSAQSLAGMVGSAEGALEVVSGLLAKKPKITFTTLDSMVDSSAIRIWFAEATHLIETAVLHMEHAASALDGVAPADPVPWVERARIRMHLTSAQQKAREGIEKLLDVVGGRAFARSNPLQRYWRDLAVIGRHNSLNAPVVVEDYSRALLAVRPTITVIH</sequence>
<dbReference type="PANTHER" id="PTHR48083">
    <property type="entry name" value="MEDIUM-CHAIN SPECIFIC ACYL-COA DEHYDROGENASE, MITOCHONDRIAL-RELATED"/>
    <property type="match status" value="1"/>
</dbReference>
<dbReference type="Proteomes" id="UP000282084">
    <property type="component" value="Unassembled WGS sequence"/>
</dbReference>
<evidence type="ECO:0000313" key="7">
    <source>
        <dbReference type="Proteomes" id="UP000282084"/>
    </source>
</evidence>
<dbReference type="Pfam" id="PF02771">
    <property type="entry name" value="Acyl-CoA_dh_N"/>
    <property type="match status" value="1"/>
</dbReference>
<evidence type="ECO:0000259" key="4">
    <source>
        <dbReference type="Pfam" id="PF02771"/>
    </source>
</evidence>
<name>A0A495VX82_9PSEU</name>
<feature type="region of interest" description="Disordered" evidence="3">
    <location>
        <begin position="1"/>
        <end position="21"/>
    </location>
</feature>
<comment type="similarity">
    <text evidence="2">Belongs to the HpaH/HsaA monooxygenase family.</text>
</comment>
<comment type="caution">
    <text evidence="6">The sequence shown here is derived from an EMBL/GenBank/DDBJ whole genome shotgun (WGS) entry which is preliminary data.</text>
</comment>
<evidence type="ECO:0000256" key="3">
    <source>
        <dbReference type="SAM" id="MobiDB-lite"/>
    </source>
</evidence>
<evidence type="ECO:0000256" key="1">
    <source>
        <dbReference type="ARBA" id="ARBA00023002"/>
    </source>
</evidence>
<feature type="domain" description="Acyl-CoA dehydrogenase C-terminal" evidence="5">
    <location>
        <begin position="251"/>
        <end position="379"/>
    </location>
</feature>
<dbReference type="Pfam" id="PF08028">
    <property type="entry name" value="Acyl-CoA_dh_2"/>
    <property type="match status" value="1"/>
</dbReference>
<dbReference type="SUPFAM" id="SSF56645">
    <property type="entry name" value="Acyl-CoA dehydrogenase NM domain-like"/>
    <property type="match status" value="1"/>
</dbReference>
<dbReference type="Gene3D" id="1.10.540.10">
    <property type="entry name" value="Acyl-CoA dehydrogenase/oxidase, N-terminal domain"/>
    <property type="match status" value="1"/>
</dbReference>
<dbReference type="PIRSF" id="PIRSF016578">
    <property type="entry name" value="HsaA"/>
    <property type="match status" value="1"/>
</dbReference>
<dbReference type="InterPro" id="IPR050741">
    <property type="entry name" value="Acyl-CoA_dehydrogenase"/>
</dbReference>
<dbReference type="PANTHER" id="PTHR48083:SF19">
    <property type="entry name" value="FLAVIN-DEPENDENT MONOOXYGENASE, OXYGENASE SUBUNIT HSAA"/>
    <property type="match status" value="1"/>
</dbReference>
<reference evidence="6 7" key="1">
    <citation type="submission" date="2018-10" db="EMBL/GenBank/DDBJ databases">
        <title>Sequencing the genomes of 1000 actinobacteria strains.</title>
        <authorList>
            <person name="Klenk H.-P."/>
        </authorList>
    </citation>
    <scope>NUCLEOTIDE SEQUENCE [LARGE SCALE GENOMIC DNA]</scope>
    <source>
        <strain evidence="6 7">DSM 43800</strain>
    </source>
</reference>
<keyword evidence="7" id="KW-1185">Reference proteome</keyword>
<evidence type="ECO:0000256" key="2">
    <source>
        <dbReference type="ARBA" id="ARBA00049661"/>
    </source>
</evidence>
<dbReference type="InterPro" id="IPR036250">
    <property type="entry name" value="AcylCo_DH-like_C"/>
</dbReference>
<feature type="domain" description="Acyl-CoA dehydrogenase/oxidase N-terminal" evidence="4">
    <location>
        <begin position="34"/>
        <end position="109"/>
    </location>
</feature>
<keyword evidence="1" id="KW-0560">Oxidoreductase</keyword>
<accession>A0A495VX82</accession>
<dbReference type="InterPro" id="IPR046373">
    <property type="entry name" value="Acyl-CoA_Oxase/DH_mid-dom_sf"/>
</dbReference>
<protein>
    <submittedName>
        <fullName evidence="6">Alkylation response protein AidB-like acyl-CoA dehydrogenase</fullName>
    </submittedName>
</protein>
<dbReference type="AlphaFoldDB" id="A0A495VX82"/>
<organism evidence="6 7">
    <name type="scientific">Saccharothrix australiensis</name>
    <dbReference type="NCBI Taxonomy" id="2072"/>
    <lineage>
        <taxon>Bacteria</taxon>
        <taxon>Bacillati</taxon>
        <taxon>Actinomycetota</taxon>
        <taxon>Actinomycetes</taxon>
        <taxon>Pseudonocardiales</taxon>
        <taxon>Pseudonocardiaceae</taxon>
        <taxon>Saccharothrix</taxon>
    </lineage>
</organism>
<dbReference type="GO" id="GO:0005737">
    <property type="term" value="C:cytoplasm"/>
    <property type="evidence" value="ECO:0007669"/>
    <property type="project" value="TreeGrafter"/>
</dbReference>
<dbReference type="GO" id="GO:0033539">
    <property type="term" value="P:fatty acid beta-oxidation using acyl-CoA dehydrogenase"/>
    <property type="evidence" value="ECO:0007669"/>
    <property type="project" value="TreeGrafter"/>
</dbReference>
<dbReference type="InterPro" id="IPR037069">
    <property type="entry name" value="AcylCoA_DH/ox_N_sf"/>
</dbReference>
<dbReference type="RefSeq" id="WP_170211778.1">
    <property type="nucleotide sequence ID" value="NZ_RBXO01000001.1"/>
</dbReference>